<keyword evidence="2" id="KW-0812">Transmembrane</keyword>
<proteinExistence type="predicted"/>
<dbReference type="EMBL" id="JAVTLL010000012">
    <property type="protein sequence ID" value="MDT7842801.1"/>
    <property type="molecule type" value="Genomic_DNA"/>
</dbReference>
<evidence type="ECO:0000256" key="2">
    <source>
        <dbReference type="SAM" id="Phobius"/>
    </source>
</evidence>
<comment type="caution">
    <text evidence="3">The sequence shown here is derived from an EMBL/GenBank/DDBJ whole genome shotgun (WGS) entry which is preliminary data.</text>
</comment>
<protein>
    <recommendedName>
        <fullName evidence="5">Translation initiation factor IF-2</fullName>
    </recommendedName>
</protein>
<feature type="region of interest" description="Disordered" evidence="1">
    <location>
        <begin position="173"/>
        <end position="319"/>
    </location>
</feature>
<organism evidence="3 4">
    <name type="scientific">Streptomyces justiciae</name>
    <dbReference type="NCBI Taxonomy" id="2780140"/>
    <lineage>
        <taxon>Bacteria</taxon>
        <taxon>Bacillati</taxon>
        <taxon>Actinomycetota</taxon>
        <taxon>Actinomycetes</taxon>
        <taxon>Kitasatosporales</taxon>
        <taxon>Streptomycetaceae</taxon>
        <taxon>Streptomyces</taxon>
    </lineage>
</organism>
<evidence type="ECO:0000313" key="4">
    <source>
        <dbReference type="Proteomes" id="UP001257948"/>
    </source>
</evidence>
<feature type="region of interest" description="Disordered" evidence="1">
    <location>
        <begin position="110"/>
        <end position="130"/>
    </location>
</feature>
<feature type="region of interest" description="Disordered" evidence="1">
    <location>
        <begin position="1"/>
        <end position="88"/>
    </location>
</feature>
<feature type="compositionally biased region" description="Low complexity" evidence="1">
    <location>
        <begin position="216"/>
        <end position="251"/>
    </location>
</feature>
<accession>A0ABU3LVH9</accession>
<feature type="compositionally biased region" description="Pro residues" evidence="1">
    <location>
        <begin position="273"/>
        <end position="284"/>
    </location>
</feature>
<gene>
    <name evidence="3" type="ORF">RQC66_18920</name>
</gene>
<keyword evidence="4" id="KW-1185">Reference proteome</keyword>
<feature type="compositionally biased region" description="Gly residues" evidence="1">
    <location>
        <begin position="111"/>
        <end position="120"/>
    </location>
</feature>
<evidence type="ECO:0000313" key="3">
    <source>
        <dbReference type="EMBL" id="MDT7842801.1"/>
    </source>
</evidence>
<reference evidence="4" key="1">
    <citation type="submission" date="2023-07" db="EMBL/GenBank/DDBJ databases">
        <title>Draft genome sequence of the endophytic actinobacterium Streptomyces justiciae WPN32, a potential antibiotic producer.</title>
        <authorList>
            <person name="Yasawong M."/>
            <person name="Pana W."/>
            <person name="Ganta P."/>
            <person name="Santapan N."/>
            <person name="Songngamsuk T."/>
            <person name="Phatcharaharikarn M."/>
            <person name="Kerdtoob S."/>
            <person name="Nantapong N."/>
        </authorList>
    </citation>
    <scope>NUCLEOTIDE SEQUENCE [LARGE SCALE GENOMIC DNA]</scope>
    <source>
        <strain evidence="4">WPN32</strain>
    </source>
</reference>
<feature type="compositionally biased region" description="Basic and acidic residues" evidence="1">
    <location>
        <begin position="1"/>
        <end position="10"/>
    </location>
</feature>
<feature type="compositionally biased region" description="Polar residues" evidence="1">
    <location>
        <begin position="206"/>
        <end position="215"/>
    </location>
</feature>
<name>A0ABU3LVH9_9ACTN</name>
<evidence type="ECO:0008006" key="5">
    <source>
        <dbReference type="Google" id="ProtNLM"/>
    </source>
</evidence>
<keyword evidence="2" id="KW-1133">Transmembrane helix</keyword>
<feature type="transmembrane region" description="Helical" evidence="2">
    <location>
        <begin position="142"/>
        <end position="162"/>
    </location>
</feature>
<sequence length="319" mass="31674">MRENKWREDAQPEWPDAASGTREFPATGAGTQAFPETRGTEVLASADETDVLPKASPRPESEPASSGPAFRDPWGPEGTADPAAGNAHDPHEVTVQLDAVSLRADQRLVGQAGGGAGGDADGSDGPVFVDESGRRSRRFRRIGIFVGIACAIYAVVIVATMLSGNSNAPWLPVPGQEGKEAGQVETTPLPADSAAPTDATGVTPGASPTLSDGTTPSPGVSATAPGASATATTPGASADPKPTATKTATSPVTNPSVSAKPTDEPTTSSPNPSVTPPTTPPGPSDSPAGGSAGTGTDNLADGADSAPGLSTAPSLENTL</sequence>
<keyword evidence="2" id="KW-0472">Membrane</keyword>
<evidence type="ECO:0000256" key="1">
    <source>
        <dbReference type="SAM" id="MobiDB-lite"/>
    </source>
</evidence>
<dbReference type="Proteomes" id="UP001257948">
    <property type="component" value="Unassembled WGS sequence"/>
</dbReference>
<dbReference type="RefSeq" id="WP_314202413.1">
    <property type="nucleotide sequence ID" value="NZ_JAVTLL010000012.1"/>
</dbReference>